<feature type="transmembrane region" description="Helical" evidence="3">
    <location>
        <begin position="50"/>
        <end position="70"/>
    </location>
</feature>
<evidence type="ECO:0000256" key="3">
    <source>
        <dbReference type="SAM" id="Phobius"/>
    </source>
</evidence>
<protein>
    <submittedName>
        <fullName evidence="4">Putative programmed cell death protein</fullName>
    </submittedName>
</protein>
<dbReference type="PANTHER" id="PTHR10840:SF0">
    <property type="entry name" value="PROGRAMMED CELL DEATH PROTEIN 5"/>
    <property type="match status" value="1"/>
</dbReference>
<proteinExistence type="evidence at transcript level"/>
<dbReference type="GO" id="GO:0005634">
    <property type="term" value="C:nucleus"/>
    <property type="evidence" value="ECO:0007669"/>
    <property type="project" value="TreeGrafter"/>
</dbReference>
<feature type="non-terminal residue" evidence="4">
    <location>
        <position position="1"/>
    </location>
</feature>
<keyword evidence="3" id="KW-0812">Transmembrane</keyword>
<keyword evidence="3" id="KW-0472">Membrane</keyword>
<dbReference type="Pfam" id="PF01984">
    <property type="entry name" value="dsDNA_bind"/>
    <property type="match status" value="1"/>
</dbReference>
<keyword evidence="2" id="KW-0175">Coiled coil</keyword>
<name>A0A023F7A8_TRIIF</name>
<keyword evidence="3" id="KW-1133">Transmembrane helix</keyword>
<dbReference type="GO" id="GO:0003677">
    <property type="term" value="F:DNA binding"/>
    <property type="evidence" value="ECO:0007669"/>
    <property type="project" value="InterPro"/>
</dbReference>
<feature type="coiled-coil region" evidence="2">
    <location>
        <begin position="2"/>
        <end position="29"/>
    </location>
</feature>
<evidence type="ECO:0000256" key="2">
    <source>
        <dbReference type="SAM" id="Coils"/>
    </source>
</evidence>
<dbReference type="AlphaFoldDB" id="A0A023F7A8"/>
<reference evidence="4" key="1">
    <citation type="journal article" date="2014" name="PLoS Negl. Trop. Dis.">
        <title>An updated insight into the Sialotranscriptome of Triatoma infestans: developmental stage and geographic variations.</title>
        <authorList>
            <person name="Schwarz A."/>
            <person name="Medrano-Mercado N."/>
            <person name="Schaub G.A."/>
            <person name="Struchiner C.J."/>
            <person name="Bargues M.D."/>
            <person name="Levy M.Z."/>
            <person name="Ribeiro J.M."/>
        </authorList>
    </citation>
    <scope>NUCLEOTIDE SEQUENCE</scope>
    <source>
        <strain evidence="4">Chile</strain>
        <tissue evidence="4">Salivary glands</tissue>
    </source>
</reference>
<dbReference type="PIRSF" id="PIRSF015730">
    <property type="entry name" value="TFAR19"/>
    <property type="match status" value="1"/>
</dbReference>
<evidence type="ECO:0000256" key="1">
    <source>
        <dbReference type="ARBA" id="ARBA00010490"/>
    </source>
</evidence>
<dbReference type="GO" id="GO:0005829">
    <property type="term" value="C:cytosol"/>
    <property type="evidence" value="ECO:0007669"/>
    <property type="project" value="TreeGrafter"/>
</dbReference>
<dbReference type="InterPro" id="IPR036883">
    <property type="entry name" value="PDCD5-like_sf"/>
</dbReference>
<dbReference type="EMBL" id="GBBI01001589">
    <property type="protein sequence ID" value="JAC17123.1"/>
    <property type="molecule type" value="mRNA"/>
</dbReference>
<comment type="similarity">
    <text evidence="1">Belongs to the PDCD5 family.</text>
</comment>
<sequence>GYNAQNQSAEALEEKKRAAEDMKNNMLAQILDQDARARCNNHFITSMIQFIYVLFVNIIADPLMLSVNTIKVAKPDRGQMLEDMLIQMAQRGQIIGKMSENELKGILERVSVQMQKKTVVKFDRRRTVLDSDDELELDV</sequence>
<organism evidence="4">
    <name type="scientific">Triatoma infestans</name>
    <name type="common">Assassin bug</name>
    <dbReference type="NCBI Taxonomy" id="30076"/>
    <lineage>
        <taxon>Eukaryota</taxon>
        <taxon>Metazoa</taxon>
        <taxon>Ecdysozoa</taxon>
        <taxon>Arthropoda</taxon>
        <taxon>Hexapoda</taxon>
        <taxon>Insecta</taxon>
        <taxon>Pterygota</taxon>
        <taxon>Neoptera</taxon>
        <taxon>Paraneoptera</taxon>
        <taxon>Hemiptera</taxon>
        <taxon>Heteroptera</taxon>
        <taxon>Panheteroptera</taxon>
        <taxon>Cimicomorpha</taxon>
        <taxon>Reduviidae</taxon>
        <taxon>Triatominae</taxon>
        <taxon>Triatoma</taxon>
    </lineage>
</organism>
<dbReference type="Gene3D" id="1.10.8.140">
    <property type="entry name" value="PDCD5-like"/>
    <property type="match status" value="1"/>
</dbReference>
<dbReference type="PANTHER" id="PTHR10840">
    <property type="entry name" value="PROGRAMMED CELL DEATH PROTEIN 5"/>
    <property type="match status" value="1"/>
</dbReference>
<dbReference type="InterPro" id="IPR002836">
    <property type="entry name" value="PDCD5-like"/>
</dbReference>
<dbReference type="SUPFAM" id="SSF46950">
    <property type="entry name" value="Double-stranded DNA-binding domain"/>
    <property type="match status" value="1"/>
</dbReference>
<evidence type="ECO:0000313" key="4">
    <source>
        <dbReference type="EMBL" id="JAC17123.1"/>
    </source>
</evidence>
<accession>A0A023F7A8</accession>